<organism evidence="1 2">
    <name type="scientific">Punica granatum</name>
    <name type="common">Pomegranate</name>
    <dbReference type="NCBI Taxonomy" id="22663"/>
    <lineage>
        <taxon>Eukaryota</taxon>
        <taxon>Viridiplantae</taxon>
        <taxon>Streptophyta</taxon>
        <taxon>Embryophyta</taxon>
        <taxon>Tracheophyta</taxon>
        <taxon>Spermatophyta</taxon>
        <taxon>Magnoliopsida</taxon>
        <taxon>eudicotyledons</taxon>
        <taxon>Gunneridae</taxon>
        <taxon>Pentapetalae</taxon>
        <taxon>rosids</taxon>
        <taxon>malvids</taxon>
        <taxon>Myrtales</taxon>
        <taxon>Lythraceae</taxon>
        <taxon>Punica</taxon>
    </lineage>
</organism>
<sequence>MPSGDLGRNGGSKFDILVDSGLGLSFETVNNLREGIKLQSALSVSKSTEILDFEILIKVGGGAFAGGPTPSPSFPILQYSPQFFMDVKRARVTVMAPRSSGRESLKCRGVADSRSRARGCSRGLKGRGLEGGNRGLESRGFIFVSVVKEDEEEEEEGV</sequence>
<dbReference type="EMBL" id="PGOL01000571">
    <property type="protein sequence ID" value="PKI68039.1"/>
    <property type="molecule type" value="Genomic_DNA"/>
</dbReference>
<protein>
    <submittedName>
        <fullName evidence="1">Uncharacterized protein</fullName>
    </submittedName>
</protein>
<dbReference type="Proteomes" id="UP000233551">
    <property type="component" value="Unassembled WGS sequence"/>
</dbReference>
<accession>A0A2I0KHV7</accession>
<gene>
    <name evidence="1" type="ORF">CRG98_011635</name>
</gene>
<reference evidence="1 2" key="1">
    <citation type="submission" date="2017-11" db="EMBL/GenBank/DDBJ databases">
        <title>De-novo sequencing of pomegranate (Punica granatum L.) genome.</title>
        <authorList>
            <person name="Akparov Z."/>
            <person name="Amiraslanov A."/>
            <person name="Hajiyeva S."/>
            <person name="Abbasov M."/>
            <person name="Kaur K."/>
            <person name="Hamwieh A."/>
            <person name="Solovyev V."/>
            <person name="Salamov A."/>
            <person name="Braich B."/>
            <person name="Kosarev P."/>
            <person name="Mahmoud A."/>
            <person name="Hajiyev E."/>
            <person name="Babayeva S."/>
            <person name="Izzatullayeva V."/>
            <person name="Mammadov A."/>
            <person name="Mammadov A."/>
            <person name="Sharifova S."/>
            <person name="Ojaghi J."/>
            <person name="Eynullazada K."/>
            <person name="Bayramov B."/>
            <person name="Abdulazimova A."/>
            <person name="Shahmuradov I."/>
        </authorList>
    </citation>
    <scope>NUCLEOTIDE SEQUENCE [LARGE SCALE GENOMIC DNA]</scope>
    <source>
        <strain evidence="2">cv. AG2017</strain>
        <tissue evidence="1">Leaf</tissue>
    </source>
</reference>
<evidence type="ECO:0000313" key="2">
    <source>
        <dbReference type="Proteomes" id="UP000233551"/>
    </source>
</evidence>
<name>A0A2I0KHV7_PUNGR</name>
<comment type="caution">
    <text evidence="1">The sequence shown here is derived from an EMBL/GenBank/DDBJ whole genome shotgun (WGS) entry which is preliminary data.</text>
</comment>
<dbReference type="AlphaFoldDB" id="A0A2I0KHV7"/>
<proteinExistence type="predicted"/>
<evidence type="ECO:0000313" key="1">
    <source>
        <dbReference type="EMBL" id="PKI68039.1"/>
    </source>
</evidence>
<keyword evidence="2" id="KW-1185">Reference proteome</keyword>